<gene>
    <name evidence="3" type="ORF">BWY43_00786</name>
</gene>
<organism evidence="3">
    <name type="scientific">candidate division WS2 bacterium ADurb.Bin280</name>
    <dbReference type="NCBI Taxonomy" id="1852829"/>
    <lineage>
        <taxon>Bacteria</taxon>
        <taxon>candidate division WS2</taxon>
    </lineage>
</organism>
<keyword evidence="2" id="KW-0812">Transmembrane</keyword>
<sequence>MAEETTEPVKAQTPTGGKTSNKSAATTIIIVVVAVLVVLGVGGYFLQKMIFQKTGEKIAESILEGATGGNVDVNSNGEGISVSNEDGTLDIGKNASWPSDLPSTVAEFKGGDVEMAGKYDNTWTISLTNASSQEVDAYIEDLKASGWDQNEANFDSGSYSMTQLSNGTHNISIIDNGDGTVSITVAAIE</sequence>
<evidence type="ECO:0000313" key="3">
    <source>
        <dbReference type="EMBL" id="OQA51856.1"/>
    </source>
</evidence>
<comment type="caution">
    <text evidence="3">The sequence shown here is derived from an EMBL/GenBank/DDBJ whole genome shotgun (WGS) entry which is preliminary data.</text>
</comment>
<dbReference type="AlphaFoldDB" id="A0A1V5SBG8"/>
<evidence type="ECO:0000256" key="2">
    <source>
        <dbReference type="SAM" id="Phobius"/>
    </source>
</evidence>
<proteinExistence type="predicted"/>
<name>A0A1V5SBG8_9BACT</name>
<reference evidence="3" key="1">
    <citation type="submission" date="2017-02" db="EMBL/GenBank/DDBJ databases">
        <title>Delving into the versatile metabolic prowess of the omnipresent phylum Bacteroidetes.</title>
        <authorList>
            <person name="Nobu M.K."/>
            <person name="Mei R."/>
            <person name="Narihiro T."/>
            <person name="Kuroda K."/>
            <person name="Liu W.-T."/>
        </authorList>
    </citation>
    <scope>NUCLEOTIDE SEQUENCE</scope>
    <source>
        <strain evidence="3">ADurb.Bin280</strain>
    </source>
</reference>
<dbReference type="EMBL" id="MWBO01000060">
    <property type="protein sequence ID" value="OQA51856.1"/>
    <property type="molecule type" value="Genomic_DNA"/>
</dbReference>
<feature type="region of interest" description="Disordered" evidence="1">
    <location>
        <begin position="1"/>
        <end position="21"/>
    </location>
</feature>
<keyword evidence="2" id="KW-0472">Membrane</keyword>
<protein>
    <submittedName>
        <fullName evidence="3">Uncharacterized protein</fullName>
    </submittedName>
</protein>
<feature type="transmembrane region" description="Helical" evidence="2">
    <location>
        <begin position="24"/>
        <end position="46"/>
    </location>
</feature>
<evidence type="ECO:0000256" key="1">
    <source>
        <dbReference type="SAM" id="MobiDB-lite"/>
    </source>
</evidence>
<keyword evidence="2" id="KW-1133">Transmembrane helix</keyword>
<accession>A0A1V5SBG8</accession>
<dbReference type="Proteomes" id="UP000485367">
    <property type="component" value="Unassembled WGS sequence"/>
</dbReference>
<feature type="compositionally biased region" description="Polar residues" evidence="1">
    <location>
        <begin position="12"/>
        <end position="21"/>
    </location>
</feature>